<sequence>MVRTELAKKVVAEISRLLIGVVFIFSGIVKAIDPVGGAIKIGDYLMAFGFTWLSSFELLLTFCLSAAEFTLGVCMLLGVYRRYSSFFVLVFMLFMTPLTLYLALFNPVSDCGCFGDAIVLTNWETFLKNIVLLAAAVVAFIYNRYLCNFYTFKAYWFVTLFAYLFCIGFNYSNYSHLPIIDFRPFKVGANIPALVSIPDNAPADEYAYYFTYEKDGVKKEFSLENYPADDSTWTYVSSRSDLIKKGYVPPVPGFVLYDSASVDITDEVLRSKGPMFWLVIPSIEKADDKNIDAINNVFDFAQEQGYPFYCLTGSSRESMIDWENNTGSEYTFITTDDVLLKTMIRANPGLILINDGVIRAKWNPNDLPDEDYIKETMQNHLDGKSVNPKEDDGILFMLLSFTVPLLLVWIYDYFRNRRKRSDKQIES</sequence>
<feature type="transmembrane region" description="Helical" evidence="5">
    <location>
        <begin position="154"/>
        <end position="171"/>
    </location>
</feature>
<evidence type="ECO:0000256" key="4">
    <source>
        <dbReference type="ARBA" id="ARBA00023136"/>
    </source>
</evidence>
<accession>A0A1T5A366</accession>
<keyword evidence="3 5" id="KW-1133">Transmembrane helix</keyword>
<keyword evidence="4 5" id="KW-0472">Membrane</keyword>
<dbReference type="NCBIfam" id="NF045576">
    <property type="entry name" value="BT_3928_fam"/>
    <property type="match status" value="1"/>
</dbReference>
<reference evidence="8" key="1">
    <citation type="submission" date="2017-02" db="EMBL/GenBank/DDBJ databases">
        <authorList>
            <person name="Varghese N."/>
            <person name="Submissions S."/>
        </authorList>
    </citation>
    <scope>NUCLEOTIDE SEQUENCE [LARGE SCALE GENOMIC DNA]</scope>
    <source>
        <strain evidence="8">DSM 24967</strain>
    </source>
</reference>
<protein>
    <submittedName>
        <fullName evidence="7">DoxX protein</fullName>
    </submittedName>
</protein>
<dbReference type="Pfam" id="PF07291">
    <property type="entry name" value="MauE"/>
    <property type="match status" value="1"/>
</dbReference>
<dbReference type="GO" id="GO:0016020">
    <property type="term" value="C:membrane"/>
    <property type="evidence" value="ECO:0007669"/>
    <property type="project" value="UniProtKB-SubCell"/>
</dbReference>
<gene>
    <name evidence="7" type="ORF">SAMN05660349_00343</name>
</gene>
<name>A0A1T5A366_9BACT</name>
<evidence type="ECO:0000256" key="5">
    <source>
        <dbReference type="SAM" id="Phobius"/>
    </source>
</evidence>
<dbReference type="EMBL" id="FUYQ01000002">
    <property type="protein sequence ID" value="SKB29177.1"/>
    <property type="molecule type" value="Genomic_DNA"/>
</dbReference>
<feature type="transmembrane region" description="Helical" evidence="5">
    <location>
        <begin position="12"/>
        <end position="32"/>
    </location>
</feature>
<keyword evidence="8" id="KW-1185">Reference proteome</keyword>
<proteinExistence type="predicted"/>
<evidence type="ECO:0000259" key="6">
    <source>
        <dbReference type="Pfam" id="PF07291"/>
    </source>
</evidence>
<evidence type="ECO:0000256" key="2">
    <source>
        <dbReference type="ARBA" id="ARBA00022692"/>
    </source>
</evidence>
<feature type="transmembrane region" description="Helical" evidence="5">
    <location>
        <begin position="86"/>
        <end position="105"/>
    </location>
</feature>
<dbReference type="GO" id="GO:0030416">
    <property type="term" value="P:methylamine metabolic process"/>
    <property type="evidence" value="ECO:0007669"/>
    <property type="project" value="InterPro"/>
</dbReference>
<feature type="transmembrane region" description="Helical" evidence="5">
    <location>
        <begin position="394"/>
        <end position="414"/>
    </location>
</feature>
<evidence type="ECO:0000313" key="7">
    <source>
        <dbReference type="EMBL" id="SKB29177.1"/>
    </source>
</evidence>
<feature type="transmembrane region" description="Helical" evidence="5">
    <location>
        <begin position="52"/>
        <end position="79"/>
    </location>
</feature>
<evidence type="ECO:0000256" key="1">
    <source>
        <dbReference type="ARBA" id="ARBA00004141"/>
    </source>
</evidence>
<evidence type="ECO:0000313" key="8">
    <source>
        <dbReference type="Proteomes" id="UP000190852"/>
    </source>
</evidence>
<dbReference type="RefSeq" id="WP_079682088.1">
    <property type="nucleotide sequence ID" value="NZ_FUYQ01000002.1"/>
</dbReference>
<dbReference type="InterPro" id="IPR009908">
    <property type="entry name" value="Methylamine_util_MauE"/>
</dbReference>
<comment type="subcellular location">
    <subcellularLocation>
        <location evidence="1">Membrane</location>
        <topology evidence="1">Multi-pass membrane protein</topology>
    </subcellularLocation>
</comment>
<dbReference type="Proteomes" id="UP000190852">
    <property type="component" value="Unassembled WGS sequence"/>
</dbReference>
<feature type="domain" description="Methylamine utilisation protein MauE" evidence="6">
    <location>
        <begin position="9"/>
        <end position="140"/>
    </location>
</feature>
<dbReference type="AlphaFoldDB" id="A0A1T5A366"/>
<organism evidence="7 8">
    <name type="scientific">Parabacteroides chartae</name>
    <dbReference type="NCBI Taxonomy" id="1037355"/>
    <lineage>
        <taxon>Bacteria</taxon>
        <taxon>Pseudomonadati</taxon>
        <taxon>Bacteroidota</taxon>
        <taxon>Bacteroidia</taxon>
        <taxon>Bacteroidales</taxon>
        <taxon>Tannerellaceae</taxon>
        <taxon>Parabacteroides</taxon>
    </lineage>
</organism>
<feature type="transmembrane region" description="Helical" evidence="5">
    <location>
        <begin position="125"/>
        <end position="142"/>
    </location>
</feature>
<evidence type="ECO:0000256" key="3">
    <source>
        <dbReference type="ARBA" id="ARBA00022989"/>
    </source>
</evidence>
<keyword evidence="2 5" id="KW-0812">Transmembrane</keyword>